<name>A0A915EPF0_9BILA</name>
<proteinExistence type="predicted"/>
<evidence type="ECO:0000313" key="2">
    <source>
        <dbReference type="WBParaSite" id="jg8076"/>
    </source>
</evidence>
<organism evidence="1 2">
    <name type="scientific">Ditylenchus dipsaci</name>
    <dbReference type="NCBI Taxonomy" id="166011"/>
    <lineage>
        <taxon>Eukaryota</taxon>
        <taxon>Metazoa</taxon>
        <taxon>Ecdysozoa</taxon>
        <taxon>Nematoda</taxon>
        <taxon>Chromadorea</taxon>
        <taxon>Rhabditida</taxon>
        <taxon>Tylenchina</taxon>
        <taxon>Tylenchomorpha</taxon>
        <taxon>Sphaerularioidea</taxon>
        <taxon>Anguinidae</taxon>
        <taxon>Anguininae</taxon>
        <taxon>Ditylenchus</taxon>
    </lineage>
</organism>
<dbReference type="AlphaFoldDB" id="A0A915EPF0"/>
<dbReference type="Proteomes" id="UP000887574">
    <property type="component" value="Unplaced"/>
</dbReference>
<accession>A0A915EPF0</accession>
<reference evidence="2" key="1">
    <citation type="submission" date="2022-11" db="UniProtKB">
        <authorList>
            <consortium name="WormBaseParasite"/>
        </authorList>
    </citation>
    <scope>IDENTIFICATION</scope>
</reference>
<sequence>MSTVNEKQLSTLEELNASKRVVVVLIKWKYPFFTELQNFQKPKDAGLVGIFAEQTKAQMFEGFDKHFDLIFWYKADYTSLKVSTVTQTPFLCQKLQIWFNKFPKNFHQQIEAARH</sequence>
<protein>
    <submittedName>
        <fullName evidence="2">Uncharacterized protein</fullName>
    </submittedName>
</protein>
<dbReference type="WBParaSite" id="jg8076">
    <property type="protein sequence ID" value="jg8076"/>
    <property type="gene ID" value="jg8076"/>
</dbReference>
<evidence type="ECO:0000313" key="1">
    <source>
        <dbReference type="Proteomes" id="UP000887574"/>
    </source>
</evidence>
<keyword evidence="1" id="KW-1185">Reference proteome</keyword>